<dbReference type="AlphaFoldDB" id="A0A7W7W2M4"/>
<organism evidence="2 3">
    <name type="scientific">Lipingzhangella halophila</name>
    <dbReference type="NCBI Taxonomy" id="1783352"/>
    <lineage>
        <taxon>Bacteria</taxon>
        <taxon>Bacillati</taxon>
        <taxon>Actinomycetota</taxon>
        <taxon>Actinomycetes</taxon>
        <taxon>Streptosporangiales</taxon>
        <taxon>Nocardiopsidaceae</taxon>
        <taxon>Lipingzhangella</taxon>
    </lineage>
</organism>
<accession>A0A7W7W2M4</accession>
<dbReference type="RefSeq" id="WP_184578865.1">
    <property type="nucleotide sequence ID" value="NZ_JACHJT010000001.1"/>
</dbReference>
<feature type="region of interest" description="Disordered" evidence="1">
    <location>
        <begin position="1"/>
        <end position="21"/>
    </location>
</feature>
<proteinExistence type="predicted"/>
<sequence length="123" mass="13587">MPDTARPGDQYAPARGGHHTPQSFARKMAANEAAARGTRIGFEHPVPDWVPEELRHAVGYLADRGWHCLAAVNCEPGEILLPAEQRFVPVAEVVKHQWFIEGDLRRVRVAIPGDPSPVGKPQR</sequence>
<evidence type="ECO:0000313" key="2">
    <source>
        <dbReference type="EMBL" id="MBB4931921.1"/>
    </source>
</evidence>
<comment type="caution">
    <text evidence="2">The sequence shown here is derived from an EMBL/GenBank/DDBJ whole genome shotgun (WGS) entry which is preliminary data.</text>
</comment>
<protein>
    <submittedName>
        <fullName evidence="2">Uncharacterized protein</fullName>
    </submittedName>
</protein>
<gene>
    <name evidence="2" type="ORF">F4561_002741</name>
</gene>
<dbReference type="Proteomes" id="UP000523007">
    <property type="component" value="Unassembled WGS sequence"/>
</dbReference>
<reference evidence="2 3" key="1">
    <citation type="submission" date="2020-08" db="EMBL/GenBank/DDBJ databases">
        <title>Sequencing the genomes of 1000 actinobacteria strains.</title>
        <authorList>
            <person name="Klenk H.-P."/>
        </authorList>
    </citation>
    <scope>NUCLEOTIDE SEQUENCE [LARGE SCALE GENOMIC DNA]</scope>
    <source>
        <strain evidence="2 3">DSM 102030</strain>
    </source>
</reference>
<evidence type="ECO:0000256" key="1">
    <source>
        <dbReference type="SAM" id="MobiDB-lite"/>
    </source>
</evidence>
<evidence type="ECO:0000313" key="3">
    <source>
        <dbReference type="Proteomes" id="UP000523007"/>
    </source>
</evidence>
<keyword evidence="3" id="KW-1185">Reference proteome</keyword>
<name>A0A7W7W2M4_9ACTN</name>
<dbReference type="EMBL" id="JACHJT010000001">
    <property type="protein sequence ID" value="MBB4931921.1"/>
    <property type="molecule type" value="Genomic_DNA"/>
</dbReference>